<dbReference type="SMART" id="SM00895">
    <property type="entry name" value="FCD"/>
    <property type="match status" value="1"/>
</dbReference>
<dbReference type="AlphaFoldDB" id="A0A969WE84"/>
<keyword evidence="9" id="KW-1185">Reference proteome</keyword>
<evidence type="ECO:0000256" key="1">
    <source>
        <dbReference type="ARBA" id="ARBA00022491"/>
    </source>
</evidence>
<dbReference type="SUPFAM" id="SSF46785">
    <property type="entry name" value="Winged helix' DNA-binding domain"/>
    <property type="match status" value="1"/>
</dbReference>
<evidence type="ECO:0000256" key="3">
    <source>
        <dbReference type="ARBA" id="ARBA00023125"/>
    </source>
</evidence>
<name>A0A969WE84_9GAMM</name>
<evidence type="ECO:0000256" key="5">
    <source>
        <dbReference type="ARBA" id="ARBA00037357"/>
    </source>
</evidence>
<evidence type="ECO:0000256" key="4">
    <source>
        <dbReference type="ARBA" id="ARBA00023163"/>
    </source>
</evidence>
<proteinExistence type="predicted"/>
<gene>
    <name evidence="8" type="ORF">G7Y82_20110</name>
</gene>
<evidence type="ECO:0000259" key="7">
    <source>
        <dbReference type="PROSITE" id="PS50949"/>
    </source>
</evidence>
<keyword evidence="1" id="KW-0678">Repressor</keyword>
<protein>
    <recommendedName>
        <fullName evidence="6">Pyruvate dehydrogenase complex repressor</fullName>
    </recommendedName>
</protein>
<accession>A0A969WE84</accession>
<feature type="domain" description="HTH gntR-type" evidence="7">
    <location>
        <begin position="3"/>
        <end position="69"/>
    </location>
</feature>
<reference evidence="8" key="1">
    <citation type="submission" date="2020-03" db="EMBL/GenBank/DDBJ databases">
        <title>Solimonas marina sp. nov., isolated from deep seawater of the Pacific Ocean.</title>
        <authorList>
            <person name="Liu X."/>
            <person name="Lai Q."/>
            <person name="Sun F."/>
            <person name="Gai Y."/>
            <person name="Li G."/>
            <person name="Shao Z."/>
        </authorList>
    </citation>
    <scope>NUCLEOTIDE SEQUENCE</scope>
    <source>
        <strain evidence="8">C16B3</strain>
    </source>
</reference>
<dbReference type="Pfam" id="PF00392">
    <property type="entry name" value="GntR"/>
    <property type="match status" value="1"/>
</dbReference>
<comment type="caution">
    <text evidence="8">The sequence shown here is derived from an EMBL/GenBank/DDBJ whole genome shotgun (WGS) entry which is preliminary data.</text>
</comment>
<dbReference type="SUPFAM" id="SSF48008">
    <property type="entry name" value="GntR ligand-binding domain-like"/>
    <property type="match status" value="1"/>
</dbReference>
<dbReference type="GO" id="GO:0003677">
    <property type="term" value="F:DNA binding"/>
    <property type="evidence" value="ECO:0007669"/>
    <property type="project" value="UniProtKB-KW"/>
</dbReference>
<keyword evidence="2" id="KW-0805">Transcription regulation</keyword>
<dbReference type="SMART" id="SM00345">
    <property type="entry name" value="HTH_GNTR"/>
    <property type="match status" value="1"/>
</dbReference>
<dbReference type="PANTHER" id="PTHR43537:SF34">
    <property type="entry name" value="PYRUVATE DEHYDROGENASE COMPLEX REPRESSOR"/>
    <property type="match status" value="1"/>
</dbReference>
<dbReference type="EMBL" id="JAAVXB010000017">
    <property type="protein sequence ID" value="NKF24619.1"/>
    <property type="molecule type" value="Genomic_DNA"/>
</dbReference>
<evidence type="ECO:0000313" key="8">
    <source>
        <dbReference type="EMBL" id="NKF24619.1"/>
    </source>
</evidence>
<comment type="function">
    <text evidence="5">Transcriptional repressor for the pyruvate dehydrogenase complex genes aceEF and lpd.</text>
</comment>
<dbReference type="Proteomes" id="UP000653472">
    <property type="component" value="Unassembled WGS sequence"/>
</dbReference>
<dbReference type="PRINTS" id="PR00035">
    <property type="entry name" value="HTHGNTR"/>
</dbReference>
<keyword evidence="4" id="KW-0804">Transcription</keyword>
<dbReference type="RefSeq" id="WP_168149928.1">
    <property type="nucleotide sequence ID" value="NZ_JAAVXB010000017.1"/>
</dbReference>
<dbReference type="InterPro" id="IPR008920">
    <property type="entry name" value="TF_FadR/GntR_C"/>
</dbReference>
<dbReference type="Gene3D" id="1.10.10.10">
    <property type="entry name" value="Winged helix-like DNA-binding domain superfamily/Winged helix DNA-binding domain"/>
    <property type="match status" value="1"/>
</dbReference>
<dbReference type="PROSITE" id="PS50949">
    <property type="entry name" value="HTH_GNTR"/>
    <property type="match status" value="1"/>
</dbReference>
<keyword evidence="3" id="KW-0238">DNA-binding</keyword>
<sequence length="231" mass="25466">MSERRSDRIAQQLEAAILEGEFSGRLPPERELAQRYGVSRQSLREGIGLLEARGLLSRRQGAGTYINDAGDQRMAEIWSEMAQRHPQLQESLIEFRVMMECRTAELAAQRHTAADRDALIRAEAAVDAAYRGGDRKAQIASDVGFHRAIADAAHNPVFSYLTGSLLKLLHDHVQLSIAGLAPQSETAAALRTQHRALLEAILSRDPAAAQACAATHMEFVRVRLNDRLAAH</sequence>
<evidence type="ECO:0000256" key="2">
    <source>
        <dbReference type="ARBA" id="ARBA00023015"/>
    </source>
</evidence>
<evidence type="ECO:0000313" key="9">
    <source>
        <dbReference type="Proteomes" id="UP000653472"/>
    </source>
</evidence>
<dbReference type="InterPro" id="IPR036390">
    <property type="entry name" value="WH_DNA-bd_sf"/>
</dbReference>
<dbReference type="PANTHER" id="PTHR43537">
    <property type="entry name" value="TRANSCRIPTIONAL REGULATOR, GNTR FAMILY"/>
    <property type="match status" value="1"/>
</dbReference>
<dbReference type="InterPro" id="IPR011711">
    <property type="entry name" value="GntR_C"/>
</dbReference>
<dbReference type="CDD" id="cd07377">
    <property type="entry name" value="WHTH_GntR"/>
    <property type="match status" value="1"/>
</dbReference>
<dbReference type="InterPro" id="IPR000524">
    <property type="entry name" value="Tscrpt_reg_HTH_GntR"/>
</dbReference>
<organism evidence="8 9">
    <name type="scientific">Solimonas marina</name>
    <dbReference type="NCBI Taxonomy" id="2714601"/>
    <lineage>
        <taxon>Bacteria</taxon>
        <taxon>Pseudomonadati</taxon>
        <taxon>Pseudomonadota</taxon>
        <taxon>Gammaproteobacteria</taxon>
        <taxon>Nevskiales</taxon>
        <taxon>Nevskiaceae</taxon>
        <taxon>Solimonas</taxon>
    </lineage>
</organism>
<dbReference type="InterPro" id="IPR036388">
    <property type="entry name" value="WH-like_DNA-bd_sf"/>
</dbReference>
<dbReference type="Pfam" id="PF07729">
    <property type="entry name" value="FCD"/>
    <property type="match status" value="1"/>
</dbReference>
<dbReference type="Gene3D" id="1.20.120.530">
    <property type="entry name" value="GntR ligand-binding domain-like"/>
    <property type="match status" value="1"/>
</dbReference>
<evidence type="ECO:0000256" key="6">
    <source>
        <dbReference type="ARBA" id="ARBA00039592"/>
    </source>
</evidence>
<dbReference type="GO" id="GO:0003700">
    <property type="term" value="F:DNA-binding transcription factor activity"/>
    <property type="evidence" value="ECO:0007669"/>
    <property type="project" value="InterPro"/>
</dbReference>